<dbReference type="EMBL" id="VICG01000004">
    <property type="protein sequence ID" value="KAA8572723.1"/>
    <property type="molecule type" value="Genomic_DNA"/>
</dbReference>
<reference evidence="2 3" key="1">
    <citation type="submission" date="2019-06" db="EMBL/GenBank/DDBJ databases">
        <title>Genome Sequence of the Brown Rot Fungal Pathogen Monilinia fructicola.</title>
        <authorList>
            <person name="De Miccolis Angelini R.M."/>
            <person name="Landi L."/>
            <person name="Abate D."/>
            <person name="Pollastro S."/>
            <person name="Romanazzi G."/>
            <person name="Faretra F."/>
        </authorList>
    </citation>
    <scope>NUCLEOTIDE SEQUENCE [LARGE SCALE GENOMIC DNA]</scope>
    <source>
        <strain evidence="2 3">Mfrc123</strain>
    </source>
</reference>
<evidence type="ECO:0000256" key="1">
    <source>
        <dbReference type="SAM" id="MobiDB-lite"/>
    </source>
</evidence>
<feature type="region of interest" description="Disordered" evidence="1">
    <location>
        <begin position="60"/>
        <end position="79"/>
    </location>
</feature>
<proteinExistence type="predicted"/>
<dbReference type="Proteomes" id="UP000322873">
    <property type="component" value="Unassembled WGS sequence"/>
</dbReference>
<evidence type="ECO:0000313" key="3">
    <source>
        <dbReference type="Proteomes" id="UP000322873"/>
    </source>
</evidence>
<evidence type="ECO:0000313" key="2">
    <source>
        <dbReference type="EMBL" id="KAA8572723.1"/>
    </source>
</evidence>
<dbReference type="AlphaFoldDB" id="A0A5M9JW82"/>
<comment type="caution">
    <text evidence="2">The sequence shown here is derived from an EMBL/GenBank/DDBJ whole genome shotgun (WGS) entry which is preliminary data.</text>
</comment>
<name>A0A5M9JW82_MONFR</name>
<accession>A0A5M9JW82</accession>
<protein>
    <submittedName>
        <fullName evidence="2">Uncharacterized protein</fullName>
    </submittedName>
</protein>
<sequence>MDMDTGMGILGVVNYWNVTSKALYLVLGCIRDPHLPIHILHWASAVYAFACCTRLSPCRSSLPPRKSSSPSSLVSITQSPQNTLHIFSSRLRLHV</sequence>
<organism evidence="2 3">
    <name type="scientific">Monilinia fructicola</name>
    <name type="common">Brown rot fungus</name>
    <name type="synonym">Ciboria fructicola</name>
    <dbReference type="NCBI Taxonomy" id="38448"/>
    <lineage>
        <taxon>Eukaryota</taxon>
        <taxon>Fungi</taxon>
        <taxon>Dikarya</taxon>
        <taxon>Ascomycota</taxon>
        <taxon>Pezizomycotina</taxon>
        <taxon>Leotiomycetes</taxon>
        <taxon>Helotiales</taxon>
        <taxon>Sclerotiniaceae</taxon>
        <taxon>Monilinia</taxon>
    </lineage>
</organism>
<gene>
    <name evidence="2" type="ORF">EYC84_003312</name>
</gene>
<keyword evidence="3" id="KW-1185">Reference proteome</keyword>